<proteinExistence type="predicted"/>
<accession>A0A5J4UEW6</accession>
<dbReference type="EMBL" id="SNRW01017352">
    <property type="protein sequence ID" value="KAA6368442.1"/>
    <property type="molecule type" value="Genomic_DNA"/>
</dbReference>
<evidence type="ECO:0000259" key="1">
    <source>
        <dbReference type="PROSITE" id="PS50127"/>
    </source>
</evidence>
<organism evidence="2 3">
    <name type="scientific">Streblomastix strix</name>
    <dbReference type="NCBI Taxonomy" id="222440"/>
    <lineage>
        <taxon>Eukaryota</taxon>
        <taxon>Metamonada</taxon>
        <taxon>Preaxostyla</taxon>
        <taxon>Oxymonadida</taxon>
        <taxon>Streblomastigidae</taxon>
        <taxon>Streblomastix</taxon>
    </lineage>
</organism>
<sequence>KSKPIPGVQVKVDDKNFLKDWQITFDGPKGTPYEGGKFHLVAKPPTEFPHKPPHFSFTHKVYHCNVLPDGSHICNDKLAEANWKSPTRMSDAINIILELFKKPEPDHALDINIGIEYKDNIAEYNRKAKEWTQNFAK</sequence>
<name>A0A5J4UEW6_9EUKA</name>
<dbReference type="Gene3D" id="3.10.110.10">
    <property type="entry name" value="Ubiquitin Conjugating Enzyme"/>
    <property type="match status" value="1"/>
</dbReference>
<evidence type="ECO:0000313" key="3">
    <source>
        <dbReference type="Proteomes" id="UP000324800"/>
    </source>
</evidence>
<dbReference type="InterPro" id="IPR000608">
    <property type="entry name" value="UBC"/>
</dbReference>
<dbReference type="PROSITE" id="PS50127">
    <property type="entry name" value="UBC_2"/>
    <property type="match status" value="1"/>
</dbReference>
<feature type="domain" description="UBC core" evidence="1">
    <location>
        <begin position="1"/>
        <end position="137"/>
    </location>
</feature>
<dbReference type="Proteomes" id="UP000324800">
    <property type="component" value="Unassembled WGS sequence"/>
</dbReference>
<dbReference type="OrthoDB" id="9978460at2759"/>
<feature type="non-terminal residue" evidence="2">
    <location>
        <position position="1"/>
    </location>
</feature>
<dbReference type="SMART" id="SM00212">
    <property type="entry name" value="UBCc"/>
    <property type="match status" value="1"/>
</dbReference>
<gene>
    <name evidence="2" type="ORF">EZS28_036032</name>
</gene>
<comment type="caution">
    <text evidence="2">The sequence shown here is derived from an EMBL/GenBank/DDBJ whole genome shotgun (WGS) entry which is preliminary data.</text>
</comment>
<dbReference type="AlphaFoldDB" id="A0A5J4UEW6"/>
<reference evidence="2 3" key="1">
    <citation type="submission" date="2019-03" db="EMBL/GenBank/DDBJ databases">
        <title>Single cell metagenomics reveals metabolic interactions within the superorganism composed of flagellate Streblomastix strix and complex community of Bacteroidetes bacteria on its surface.</title>
        <authorList>
            <person name="Treitli S.C."/>
            <person name="Kolisko M."/>
            <person name="Husnik F."/>
            <person name="Keeling P."/>
            <person name="Hampl V."/>
        </authorList>
    </citation>
    <scope>NUCLEOTIDE SEQUENCE [LARGE SCALE GENOMIC DNA]</scope>
    <source>
        <strain evidence="2">ST1C</strain>
    </source>
</reference>
<dbReference type="SUPFAM" id="SSF54495">
    <property type="entry name" value="UBC-like"/>
    <property type="match status" value="1"/>
</dbReference>
<evidence type="ECO:0000313" key="2">
    <source>
        <dbReference type="EMBL" id="KAA6368442.1"/>
    </source>
</evidence>
<dbReference type="PANTHER" id="PTHR24068">
    <property type="entry name" value="UBIQUITIN-CONJUGATING ENZYME E2"/>
    <property type="match status" value="1"/>
</dbReference>
<dbReference type="Pfam" id="PF00179">
    <property type="entry name" value="UQ_con"/>
    <property type="match status" value="1"/>
</dbReference>
<protein>
    <submittedName>
        <fullName evidence="2">Putative ubiquitin-conjugating enzyme E2 D/E</fullName>
    </submittedName>
</protein>
<dbReference type="InterPro" id="IPR016135">
    <property type="entry name" value="UBQ-conjugating_enzyme/RWD"/>
</dbReference>